<organism evidence="1">
    <name type="scientific">marine sediment metagenome</name>
    <dbReference type="NCBI Taxonomy" id="412755"/>
    <lineage>
        <taxon>unclassified sequences</taxon>
        <taxon>metagenomes</taxon>
        <taxon>ecological metagenomes</taxon>
    </lineage>
</organism>
<dbReference type="EMBL" id="LAZR01007960">
    <property type="protein sequence ID" value="KKM81824.1"/>
    <property type="molecule type" value="Genomic_DNA"/>
</dbReference>
<protein>
    <submittedName>
        <fullName evidence="1">Uncharacterized protein</fullName>
    </submittedName>
</protein>
<accession>A0A0F9KI99</accession>
<dbReference type="AlphaFoldDB" id="A0A0F9KI99"/>
<reference evidence="1" key="1">
    <citation type="journal article" date="2015" name="Nature">
        <title>Complex archaea that bridge the gap between prokaryotes and eukaryotes.</title>
        <authorList>
            <person name="Spang A."/>
            <person name="Saw J.H."/>
            <person name="Jorgensen S.L."/>
            <person name="Zaremba-Niedzwiedzka K."/>
            <person name="Martijn J."/>
            <person name="Lind A.E."/>
            <person name="van Eijk R."/>
            <person name="Schleper C."/>
            <person name="Guy L."/>
            <person name="Ettema T.J."/>
        </authorList>
    </citation>
    <scope>NUCLEOTIDE SEQUENCE</scope>
</reference>
<evidence type="ECO:0000313" key="1">
    <source>
        <dbReference type="EMBL" id="KKM81824.1"/>
    </source>
</evidence>
<gene>
    <name evidence="1" type="ORF">LCGC14_1325930</name>
</gene>
<name>A0A0F9KI99_9ZZZZ</name>
<sequence>MIPLLISYQKLKGKNIRIDAERDFAIKKELGIIKKEIVKNKESVSKVKPYRNELLKYFEDLFDRFEEVEKPKNDINVKDNENYIYFKFKVKLVDKDEYLDSSELNHLIIDASDKLKRLLVECKVLSYSEVDKLIHGYYLRLPYSRIDIKTHVISLHRSKEKVLVGNNPFREVLNYFLEEISSLIST</sequence>
<proteinExistence type="predicted"/>
<comment type="caution">
    <text evidence="1">The sequence shown here is derived from an EMBL/GenBank/DDBJ whole genome shotgun (WGS) entry which is preliminary data.</text>
</comment>